<feature type="chain" id="PRO_5043573691" evidence="2">
    <location>
        <begin position="40"/>
        <end position="507"/>
    </location>
</feature>
<gene>
    <name evidence="3" type="ORF">BcabD6B2_29220</name>
</gene>
<name>A0AAV4LTA7_BABCB</name>
<comment type="caution">
    <text evidence="3">The sequence shown here is derived from an EMBL/GenBank/DDBJ whole genome shotgun (WGS) entry which is preliminary data.</text>
</comment>
<evidence type="ECO:0000256" key="1">
    <source>
        <dbReference type="SAM" id="MobiDB-lite"/>
    </source>
</evidence>
<dbReference type="AlphaFoldDB" id="A0AAV4LTA7"/>
<dbReference type="RefSeq" id="XP_067715556.1">
    <property type="nucleotide sequence ID" value="XM_067859455.1"/>
</dbReference>
<protein>
    <submittedName>
        <fullName evidence="3">DUF4129 domain-containing protein</fullName>
    </submittedName>
</protein>
<feature type="region of interest" description="Disordered" evidence="1">
    <location>
        <begin position="223"/>
        <end position="254"/>
    </location>
</feature>
<keyword evidence="2" id="KW-0732">Signal</keyword>
<dbReference type="EMBL" id="BPLF01000002">
    <property type="protein sequence ID" value="GIX63487.1"/>
    <property type="molecule type" value="Genomic_DNA"/>
</dbReference>
<feature type="region of interest" description="Disordered" evidence="1">
    <location>
        <begin position="478"/>
        <end position="507"/>
    </location>
</feature>
<reference evidence="3 4" key="1">
    <citation type="submission" date="2021-06" db="EMBL/GenBank/DDBJ databases">
        <title>Genome sequence of Babesia caballi.</title>
        <authorList>
            <person name="Yamagishi J."/>
            <person name="Kidaka T."/>
            <person name="Ochi A."/>
        </authorList>
    </citation>
    <scope>NUCLEOTIDE SEQUENCE [LARGE SCALE GENOMIC DNA]</scope>
    <source>
        <strain evidence="3">USDA-D6B2</strain>
    </source>
</reference>
<keyword evidence="4" id="KW-1185">Reference proteome</keyword>
<organism evidence="3 4">
    <name type="scientific">Babesia caballi</name>
    <dbReference type="NCBI Taxonomy" id="5871"/>
    <lineage>
        <taxon>Eukaryota</taxon>
        <taxon>Sar</taxon>
        <taxon>Alveolata</taxon>
        <taxon>Apicomplexa</taxon>
        <taxon>Aconoidasida</taxon>
        <taxon>Piroplasmida</taxon>
        <taxon>Babesiidae</taxon>
        <taxon>Babesia</taxon>
    </lineage>
</organism>
<evidence type="ECO:0000313" key="3">
    <source>
        <dbReference type="EMBL" id="GIX63487.1"/>
    </source>
</evidence>
<evidence type="ECO:0000313" key="4">
    <source>
        <dbReference type="Proteomes" id="UP001497744"/>
    </source>
</evidence>
<proteinExistence type="predicted"/>
<feature type="signal peptide" evidence="2">
    <location>
        <begin position="1"/>
        <end position="39"/>
    </location>
</feature>
<accession>A0AAV4LTA7</accession>
<dbReference type="Proteomes" id="UP001497744">
    <property type="component" value="Unassembled WGS sequence"/>
</dbReference>
<sequence>MERNLIREPGNHRKGSFWNLLWLVLWYCFVSSHVAGLSAEHPKSAANCAVLGLSSLALVARGASEGHRARGCGLEGWNLRDAAAQGGKSQRPRLAFLASQRDATGGHWRQCGSDITKHHRNVLSSGNCRYLRVAASGYNHGINQDAIVGGSIDTPPGILHSAETPEIRDFTQQMWNKHVPLPEAVERLNLLDGTQPDSVMDSFMYGTTNASAKAAEGRADVIRDTPQDEGQQADTGVRDEINAPSGAVGESGSCQGNAAASLQLVEKEKHKIEEVTGFTAPPEYIDEEQYLRETEGNLRTSHMAAEPMPDESDDDEHHTGIEEVNYSALTENERQLVLTLMHGKLEDPESHEEILKELLAGDTGGLTEEQCRAYFDKFLRIGDILIALNKTVLMNPLQTDWIPELQQRIRGFVSGRGHEVASIRWTEDDVIVALKDVVTETRSADLHEALAAYLRNDAGTDLCPGIKNVGLLLYTATPEESDDENNTRNAVKGGRKGKSKRNGSGVY</sequence>
<evidence type="ECO:0000256" key="2">
    <source>
        <dbReference type="SAM" id="SignalP"/>
    </source>
</evidence>
<dbReference type="GeneID" id="94194968"/>